<dbReference type="AlphaFoldDB" id="A0A7S1NX55"/>
<accession>A0A7S1NX55</accession>
<evidence type="ECO:0000256" key="1">
    <source>
        <dbReference type="ARBA" id="ARBA00004370"/>
    </source>
</evidence>
<protein>
    <recommendedName>
        <fullName evidence="8">Guanylate cyclase domain-containing protein</fullName>
    </recommendedName>
</protein>
<comment type="subcellular location">
    <subcellularLocation>
        <location evidence="1">Membrane</location>
    </subcellularLocation>
</comment>
<evidence type="ECO:0000256" key="2">
    <source>
        <dbReference type="ARBA" id="ARBA00022692"/>
    </source>
</evidence>
<keyword evidence="3" id="KW-0547">Nucleotide-binding</keyword>
<dbReference type="GO" id="GO:0000166">
    <property type="term" value="F:nucleotide binding"/>
    <property type="evidence" value="ECO:0007669"/>
    <property type="project" value="UniProtKB-KW"/>
</dbReference>
<evidence type="ECO:0000256" key="3">
    <source>
        <dbReference type="ARBA" id="ARBA00022741"/>
    </source>
</evidence>
<dbReference type="GO" id="GO:0016829">
    <property type="term" value="F:lyase activity"/>
    <property type="evidence" value="ECO:0007669"/>
    <property type="project" value="UniProtKB-KW"/>
</dbReference>
<dbReference type="GO" id="GO:0009190">
    <property type="term" value="P:cyclic nucleotide biosynthetic process"/>
    <property type="evidence" value="ECO:0007669"/>
    <property type="project" value="InterPro"/>
</dbReference>
<dbReference type="PANTHER" id="PTHR11920:SF335">
    <property type="entry name" value="GUANYLATE CYCLASE"/>
    <property type="match status" value="1"/>
</dbReference>
<dbReference type="InterPro" id="IPR029787">
    <property type="entry name" value="Nucleotide_cyclase"/>
</dbReference>
<evidence type="ECO:0000256" key="4">
    <source>
        <dbReference type="ARBA" id="ARBA00022989"/>
    </source>
</evidence>
<dbReference type="InterPro" id="IPR050401">
    <property type="entry name" value="Cyclic_nucleotide_synthase"/>
</dbReference>
<evidence type="ECO:0000259" key="8">
    <source>
        <dbReference type="Pfam" id="PF00211"/>
    </source>
</evidence>
<feature type="region of interest" description="Disordered" evidence="7">
    <location>
        <begin position="53"/>
        <end position="74"/>
    </location>
</feature>
<evidence type="ECO:0000256" key="6">
    <source>
        <dbReference type="ARBA" id="ARBA00023239"/>
    </source>
</evidence>
<dbReference type="EMBL" id="HBGB01002221">
    <property type="protein sequence ID" value="CAD9046257.1"/>
    <property type="molecule type" value="Transcribed_RNA"/>
</dbReference>
<organism evidence="9">
    <name type="scientific">Vitrella brassicaformis</name>
    <dbReference type="NCBI Taxonomy" id="1169539"/>
    <lineage>
        <taxon>Eukaryota</taxon>
        <taxon>Sar</taxon>
        <taxon>Alveolata</taxon>
        <taxon>Colpodellida</taxon>
        <taxon>Vitrellaceae</taxon>
        <taxon>Vitrella</taxon>
    </lineage>
</organism>
<evidence type="ECO:0000313" key="9">
    <source>
        <dbReference type="EMBL" id="CAD9046257.1"/>
    </source>
</evidence>
<dbReference type="GO" id="GO:0035556">
    <property type="term" value="P:intracellular signal transduction"/>
    <property type="evidence" value="ECO:0007669"/>
    <property type="project" value="InterPro"/>
</dbReference>
<keyword evidence="5" id="KW-0472">Membrane</keyword>
<proteinExistence type="predicted"/>
<evidence type="ECO:0000256" key="7">
    <source>
        <dbReference type="SAM" id="MobiDB-lite"/>
    </source>
</evidence>
<sequence length="111" mass="12578">MESHGEPNRVHISLQTYQYIHHEFLCEDRGEIEVKGKGKMRTFFLVSETHRSISMDRRTSRGSTRQPPQVLVETPGTSARRITVSLDQAFNEGEADVEGADDADDEASRDE</sequence>
<evidence type="ECO:0000256" key="5">
    <source>
        <dbReference type="ARBA" id="ARBA00023136"/>
    </source>
</evidence>
<gene>
    <name evidence="9" type="ORF">VBRA1451_LOCUS1310</name>
</gene>
<reference evidence="9" key="1">
    <citation type="submission" date="2021-01" db="EMBL/GenBank/DDBJ databases">
        <authorList>
            <person name="Corre E."/>
            <person name="Pelletier E."/>
            <person name="Niang G."/>
            <person name="Scheremetjew M."/>
            <person name="Finn R."/>
            <person name="Kale V."/>
            <person name="Holt S."/>
            <person name="Cochrane G."/>
            <person name="Meng A."/>
            <person name="Brown T."/>
            <person name="Cohen L."/>
        </authorList>
    </citation>
    <scope>NUCLEOTIDE SEQUENCE</scope>
    <source>
        <strain evidence="9">CCMP3346</strain>
    </source>
</reference>
<keyword evidence="4" id="KW-1133">Transmembrane helix</keyword>
<dbReference type="SUPFAM" id="SSF55073">
    <property type="entry name" value="Nucleotide cyclase"/>
    <property type="match status" value="1"/>
</dbReference>
<feature type="region of interest" description="Disordered" evidence="7">
    <location>
        <begin position="88"/>
        <end position="111"/>
    </location>
</feature>
<keyword evidence="2" id="KW-0812">Transmembrane</keyword>
<feature type="compositionally biased region" description="Acidic residues" evidence="7">
    <location>
        <begin position="93"/>
        <end position="111"/>
    </location>
</feature>
<dbReference type="Pfam" id="PF00211">
    <property type="entry name" value="Guanylate_cyc"/>
    <property type="match status" value="1"/>
</dbReference>
<keyword evidence="6" id="KW-0456">Lyase</keyword>
<dbReference type="Gene3D" id="3.30.70.1230">
    <property type="entry name" value="Nucleotide cyclase"/>
    <property type="match status" value="1"/>
</dbReference>
<dbReference type="GO" id="GO:0016020">
    <property type="term" value="C:membrane"/>
    <property type="evidence" value="ECO:0007669"/>
    <property type="project" value="UniProtKB-SubCell"/>
</dbReference>
<name>A0A7S1NX55_9ALVE</name>
<dbReference type="InterPro" id="IPR001054">
    <property type="entry name" value="A/G_cyclase"/>
</dbReference>
<feature type="domain" description="Guanylate cyclase" evidence="8">
    <location>
        <begin position="1"/>
        <end position="46"/>
    </location>
</feature>
<dbReference type="PANTHER" id="PTHR11920">
    <property type="entry name" value="GUANYLYL CYCLASE"/>
    <property type="match status" value="1"/>
</dbReference>